<dbReference type="AlphaFoldDB" id="A0AA90Z1W9"/>
<reference evidence="2" key="1">
    <citation type="submission" date="2019-12" db="EMBL/GenBank/DDBJ databases">
        <title>Ruegeria JWLKs population differentiation of coral mucus and skeleton niches.</title>
        <authorList>
            <person name="Luo D."/>
        </authorList>
    </citation>
    <scope>NUCLEOTIDE SEQUENCE</scope>
    <source>
        <strain evidence="2">HKCCD6181</strain>
    </source>
</reference>
<evidence type="ECO:0000256" key="1">
    <source>
        <dbReference type="SAM" id="Phobius"/>
    </source>
</evidence>
<keyword evidence="1" id="KW-0812">Transmembrane</keyword>
<feature type="transmembrane region" description="Helical" evidence="1">
    <location>
        <begin position="44"/>
        <end position="65"/>
    </location>
</feature>
<keyword evidence="1" id="KW-1133">Transmembrane helix</keyword>
<evidence type="ECO:0000313" key="2">
    <source>
        <dbReference type="EMBL" id="NOE20415.1"/>
    </source>
</evidence>
<evidence type="ECO:0008006" key="4">
    <source>
        <dbReference type="Google" id="ProtNLM"/>
    </source>
</evidence>
<gene>
    <name evidence="2" type="ORF">GS634_20000</name>
</gene>
<name>A0AA90Z1W9_9RHOB</name>
<proteinExistence type="predicted"/>
<accession>A0AA90Z1W9</accession>
<sequence>MSKFVGASFIGSFTALGVATCCILPMALILLGLGGSWLAVFGKIAAASYYVLGGSTALLFLSGIVAYRRGSLDRLKWWLTGSFALTAIAWVIVLNEIRINDFLITLM</sequence>
<keyword evidence="1" id="KW-0472">Membrane</keyword>
<feature type="transmembrane region" description="Helical" evidence="1">
    <location>
        <begin position="12"/>
        <end position="38"/>
    </location>
</feature>
<dbReference type="EMBL" id="WVRA01000010">
    <property type="protein sequence ID" value="NOE20415.1"/>
    <property type="molecule type" value="Genomic_DNA"/>
</dbReference>
<comment type="caution">
    <text evidence="2">The sequence shown here is derived from an EMBL/GenBank/DDBJ whole genome shotgun (WGS) entry which is preliminary data.</text>
</comment>
<dbReference type="Proteomes" id="UP000597886">
    <property type="component" value="Unassembled WGS sequence"/>
</dbReference>
<feature type="transmembrane region" description="Helical" evidence="1">
    <location>
        <begin position="77"/>
        <end position="97"/>
    </location>
</feature>
<dbReference type="RefSeq" id="WP_152460748.1">
    <property type="nucleotide sequence ID" value="NZ_WVRA01000010.1"/>
</dbReference>
<evidence type="ECO:0000313" key="3">
    <source>
        <dbReference type="Proteomes" id="UP000597886"/>
    </source>
</evidence>
<organism evidence="2 3">
    <name type="scientific">Ruegeria atlantica</name>
    <dbReference type="NCBI Taxonomy" id="81569"/>
    <lineage>
        <taxon>Bacteria</taxon>
        <taxon>Pseudomonadati</taxon>
        <taxon>Pseudomonadota</taxon>
        <taxon>Alphaproteobacteria</taxon>
        <taxon>Rhodobacterales</taxon>
        <taxon>Roseobacteraceae</taxon>
        <taxon>Ruegeria</taxon>
    </lineage>
</organism>
<protein>
    <recommendedName>
        <fullName evidence="4">Mercuric transport protein MerT</fullName>
    </recommendedName>
</protein>